<dbReference type="Proteomes" id="UP000220353">
    <property type="component" value="Unassembled WGS sequence"/>
</dbReference>
<dbReference type="GO" id="GO:0006355">
    <property type="term" value="P:regulation of DNA-templated transcription"/>
    <property type="evidence" value="ECO:0007669"/>
    <property type="project" value="InterPro"/>
</dbReference>
<dbReference type="Pfam" id="PF00196">
    <property type="entry name" value="GerE"/>
    <property type="match status" value="1"/>
</dbReference>
<dbReference type="Gene3D" id="3.30.450.80">
    <property type="entry name" value="Transcription factor LuxR-like, autoinducer-binding domain"/>
    <property type="match status" value="1"/>
</dbReference>
<dbReference type="AlphaFoldDB" id="A0A2A6LPY0"/>
<dbReference type="CDD" id="cd06170">
    <property type="entry name" value="LuxR_C_like"/>
    <property type="match status" value="1"/>
</dbReference>
<evidence type="ECO:0000256" key="3">
    <source>
        <dbReference type="ARBA" id="ARBA00023163"/>
    </source>
</evidence>
<dbReference type="EMBL" id="NWTC01000033">
    <property type="protein sequence ID" value="PDT44418.1"/>
    <property type="molecule type" value="Genomic_DNA"/>
</dbReference>
<dbReference type="InterPro" id="IPR036693">
    <property type="entry name" value="TF_LuxR_autoind-bd_dom_sf"/>
</dbReference>
<feature type="domain" description="HTH luxR-type" evidence="4">
    <location>
        <begin position="169"/>
        <end position="234"/>
    </location>
</feature>
<dbReference type="SUPFAM" id="SSF75516">
    <property type="entry name" value="Pheromone-binding domain of LuxR-like quorum-sensing transcription factors"/>
    <property type="match status" value="1"/>
</dbReference>
<name>A0A2A6LPY0_RHIFR</name>
<evidence type="ECO:0000313" key="5">
    <source>
        <dbReference type="EMBL" id="PDT44418.1"/>
    </source>
</evidence>
<evidence type="ECO:0000256" key="2">
    <source>
        <dbReference type="ARBA" id="ARBA00023125"/>
    </source>
</evidence>
<dbReference type="GO" id="GO:0003677">
    <property type="term" value="F:DNA binding"/>
    <property type="evidence" value="ECO:0007669"/>
    <property type="project" value="UniProtKB-KW"/>
</dbReference>
<proteinExistence type="predicted"/>
<dbReference type="PROSITE" id="PS50043">
    <property type="entry name" value="HTH_LUXR_2"/>
    <property type="match status" value="1"/>
</dbReference>
<comment type="caution">
    <text evidence="5">The sequence shown here is derived from an EMBL/GenBank/DDBJ whole genome shotgun (WGS) entry which is preliminary data.</text>
</comment>
<evidence type="ECO:0000256" key="1">
    <source>
        <dbReference type="ARBA" id="ARBA00023015"/>
    </source>
</evidence>
<dbReference type="InterPro" id="IPR000792">
    <property type="entry name" value="Tscrpt_reg_LuxR_C"/>
</dbReference>
<dbReference type="SUPFAM" id="SSF46894">
    <property type="entry name" value="C-terminal effector domain of the bipartite response regulators"/>
    <property type="match status" value="1"/>
</dbReference>
<keyword evidence="2" id="KW-0238">DNA-binding</keyword>
<keyword evidence="1" id="KW-0805">Transcription regulation</keyword>
<reference evidence="5 6" key="1">
    <citation type="submission" date="2017-09" db="EMBL/GenBank/DDBJ databases">
        <title>Comparative genomics of rhizobia isolated from Phaseolus vulgaris in China.</title>
        <authorList>
            <person name="Tong W."/>
        </authorList>
    </citation>
    <scope>NUCLEOTIDE SEQUENCE [LARGE SCALE GENOMIC DNA]</scope>
    <source>
        <strain evidence="5 6">PCH1</strain>
    </source>
</reference>
<dbReference type="SMR" id="A0A2A6LPY0"/>
<dbReference type="InterPro" id="IPR005143">
    <property type="entry name" value="TF_LuxR_autoind-bd_dom"/>
</dbReference>
<keyword evidence="3" id="KW-0804">Transcription</keyword>
<accession>A0A2A6LPY0</accession>
<dbReference type="InterPro" id="IPR036388">
    <property type="entry name" value="WH-like_DNA-bd_sf"/>
</dbReference>
<gene>
    <name evidence="5" type="ORF">CO661_29365</name>
</gene>
<dbReference type="Gene3D" id="1.10.10.10">
    <property type="entry name" value="Winged helix-like DNA-binding domain superfamily/Winged helix DNA-binding domain"/>
    <property type="match status" value="1"/>
</dbReference>
<dbReference type="RefSeq" id="WP_010875419.1">
    <property type="nucleotide sequence ID" value="NZ_NWTC01000033.1"/>
</dbReference>
<evidence type="ECO:0000259" key="4">
    <source>
        <dbReference type="PROSITE" id="PS50043"/>
    </source>
</evidence>
<dbReference type="SMART" id="SM00421">
    <property type="entry name" value="HTH_LUXR"/>
    <property type="match status" value="1"/>
</dbReference>
<evidence type="ECO:0000313" key="6">
    <source>
        <dbReference type="Proteomes" id="UP000220353"/>
    </source>
</evidence>
<dbReference type="InterPro" id="IPR016032">
    <property type="entry name" value="Sig_transdc_resp-reg_C-effctor"/>
</dbReference>
<sequence>MSVNGNLRSLIDMLEAAQDGHMIKIALRSFAHSCGYDRFAYLQKDGTQVRTFHSYPGPWESIYLGSDYFNIDPVLAEAKRRRDVFFWTADAWPARGSSPLRRFRDEAISHGIRCGVTIPVEGSYGSAMMLTFASPERKVDISGVLDPKKAVQLLMMVHYQLKIIAAKTVLNPKQMLSPREMLCLVWASKGKTASVTANLTGINARTVQHYLDKARAKLDAESVPQLVAIAKDRGLV</sequence>
<protein>
    <submittedName>
        <fullName evidence="5">Transcriptional activator protein TraR</fullName>
    </submittedName>
</protein>
<dbReference type="Pfam" id="PF03472">
    <property type="entry name" value="Autoind_bind"/>
    <property type="match status" value="1"/>
</dbReference>
<organism evidence="5 6">
    <name type="scientific">Rhizobium fredii</name>
    <name type="common">Sinorhizobium fredii</name>
    <dbReference type="NCBI Taxonomy" id="380"/>
    <lineage>
        <taxon>Bacteria</taxon>
        <taxon>Pseudomonadati</taxon>
        <taxon>Pseudomonadota</taxon>
        <taxon>Alphaproteobacteria</taxon>
        <taxon>Hyphomicrobiales</taxon>
        <taxon>Rhizobiaceae</taxon>
        <taxon>Sinorhizobium/Ensifer group</taxon>
        <taxon>Sinorhizobium</taxon>
    </lineage>
</organism>